<comment type="similarity">
    <text evidence="2">Belongs to the acetate uptake transporter (AceTr) (TC 2.A.96) family.</text>
</comment>
<dbReference type="AlphaFoldDB" id="A0A1E3P5J5"/>
<protein>
    <submittedName>
        <fullName evidence="7">Uncharacterized protein</fullName>
    </submittedName>
</protein>
<feature type="transmembrane region" description="Helical" evidence="6">
    <location>
        <begin position="202"/>
        <end position="220"/>
    </location>
</feature>
<keyword evidence="3 6" id="KW-0812">Transmembrane</keyword>
<evidence type="ECO:0000256" key="2">
    <source>
        <dbReference type="ARBA" id="ARBA00005587"/>
    </source>
</evidence>
<feature type="transmembrane region" description="Helical" evidence="6">
    <location>
        <begin position="105"/>
        <end position="126"/>
    </location>
</feature>
<dbReference type="PANTHER" id="PTHR31123:SF1">
    <property type="entry name" value="ACCUMULATION OF DYADS PROTEIN 2-RELATED"/>
    <property type="match status" value="1"/>
</dbReference>
<reference evidence="7 8" key="1">
    <citation type="journal article" date="2016" name="Proc. Natl. Acad. Sci. U.S.A.">
        <title>Comparative genomics of biotechnologically important yeasts.</title>
        <authorList>
            <person name="Riley R."/>
            <person name="Haridas S."/>
            <person name="Wolfe K.H."/>
            <person name="Lopes M.R."/>
            <person name="Hittinger C.T."/>
            <person name="Goeker M."/>
            <person name="Salamov A.A."/>
            <person name="Wisecaver J.H."/>
            <person name="Long T.M."/>
            <person name="Calvey C.H."/>
            <person name="Aerts A.L."/>
            <person name="Barry K.W."/>
            <person name="Choi C."/>
            <person name="Clum A."/>
            <person name="Coughlan A.Y."/>
            <person name="Deshpande S."/>
            <person name="Douglass A.P."/>
            <person name="Hanson S.J."/>
            <person name="Klenk H.-P."/>
            <person name="LaButti K.M."/>
            <person name="Lapidus A."/>
            <person name="Lindquist E.A."/>
            <person name="Lipzen A.M."/>
            <person name="Meier-Kolthoff J.P."/>
            <person name="Ohm R.A."/>
            <person name="Otillar R.P."/>
            <person name="Pangilinan J.L."/>
            <person name="Peng Y."/>
            <person name="Rokas A."/>
            <person name="Rosa C.A."/>
            <person name="Scheuner C."/>
            <person name="Sibirny A.A."/>
            <person name="Slot J.C."/>
            <person name="Stielow J.B."/>
            <person name="Sun H."/>
            <person name="Kurtzman C.P."/>
            <person name="Blackwell M."/>
            <person name="Grigoriev I.V."/>
            <person name="Jeffries T.W."/>
        </authorList>
    </citation>
    <scope>NUCLEOTIDE SEQUENCE [LARGE SCALE GENOMIC DNA]</scope>
    <source>
        <strain evidence="8">ATCC 58044 / CBS 1984 / NCYC 433 / NRRL Y-366-8</strain>
    </source>
</reference>
<keyword evidence="5 6" id="KW-0472">Membrane</keyword>
<dbReference type="PROSITE" id="PS01114">
    <property type="entry name" value="GPR1_FUN34_YAAH"/>
    <property type="match status" value="1"/>
</dbReference>
<evidence type="ECO:0000256" key="1">
    <source>
        <dbReference type="ARBA" id="ARBA00004141"/>
    </source>
</evidence>
<evidence type="ECO:0000313" key="7">
    <source>
        <dbReference type="EMBL" id="ODQ60598.1"/>
    </source>
</evidence>
<evidence type="ECO:0000256" key="3">
    <source>
        <dbReference type="ARBA" id="ARBA00022692"/>
    </source>
</evidence>
<feature type="transmembrane region" description="Helical" evidence="6">
    <location>
        <begin position="226"/>
        <end position="245"/>
    </location>
</feature>
<dbReference type="Proteomes" id="UP000094112">
    <property type="component" value="Unassembled WGS sequence"/>
</dbReference>
<dbReference type="InterPro" id="IPR051633">
    <property type="entry name" value="AceTr"/>
</dbReference>
<sequence>MPVKDQHLDLDLEAQISHLSDDSENYDLDHNDRYYENNPISVNSRTPYSNNSKSHGADLIYTITTSGTDNEFIIIDGKKFLKSDMLKAFGGSLTPGYSRPSSYNFANPAPLGLSAFALTTFVLSLVNTKARSVETPNVVVGLAMFYGGLIQLFAGMWEIALNNTFGGTALSSYGGFWLSFGAIYIDFFGIKKAYNDPIELENAVGFYLIGWCIFTLGLTMCTMKSTLAFMGLFAFLTITFLLLAIAKFTQNVAVNQAGGVFGIITALIAWYNAYAGLANKENSYLVANAIRLPDNLFKDK</sequence>
<comment type="subcellular location">
    <subcellularLocation>
        <location evidence="1">Membrane</location>
        <topology evidence="1">Multi-pass membrane protein</topology>
    </subcellularLocation>
</comment>
<evidence type="ECO:0000256" key="6">
    <source>
        <dbReference type="SAM" id="Phobius"/>
    </source>
</evidence>
<keyword evidence="8" id="KW-1185">Reference proteome</keyword>
<gene>
    <name evidence="7" type="ORF">WICANDRAFT_61166</name>
</gene>
<dbReference type="Pfam" id="PF01184">
    <property type="entry name" value="Gpr1_Fun34_YaaH"/>
    <property type="match status" value="1"/>
</dbReference>
<dbReference type="OrthoDB" id="3648309at2759"/>
<evidence type="ECO:0000313" key="8">
    <source>
        <dbReference type="Proteomes" id="UP000094112"/>
    </source>
</evidence>
<evidence type="ECO:0000256" key="4">
    <source>
        <dbReference type="ARBA" id="ARBA00022989"/>
    </source>
</evidence>
<dbReference type="RefSeq" id="XP_019039805.1">
    <property type="nucleotide sequence ID" value="XM_019183121.1"/>
</dbReference>
<dbReference type="PANTHER" id="PTHR31123">
    <property type="entry name" value="ACCUMULATION OF DYADS PROTEIN 2-RELATED"/>
    <property type="match status" value="1"/>
</dbReference>
<accession>A0A1E3P5J5</accession>
<dbReference type="EMBL" id="KV454209">
    <property type="protein sequence ID" value="ODQ60598.1"/>
    <property type="molecule type" value="Genomic_DNA"/>
</dbReference>
<evidence type="ECO:0000256" key="5">
    <source>
        <dbReference type="ARBA" id="ARBA00023136"/>
    </source>
</evidence>
<dbReference type="GeneID" id="30200367"/>
<dbReference type="GO" id="GO:0005886">
    <property type="term" value="C:plasma membrane"/>
    <property type="evidence" value="ECO:0007669"/>
    <property type="project" value="TreeGrafter"/>
</dbReference>
<dbReference type="GO" id="GO:0015123">
    <property type="term" value="F:acetate transmembrane transporter activity"/>
    <property type="evidence" value="ECO:0007669"/>
    <property type="project" value="TreeGrafter"/>
</dbReference>
<organism evidence="7 8">
    <name type="scientific">Wickerhamomyces anomalus (strain ATCC 58044 / CBS 1984 / NCYC 433 / NRRL Y-366-8)</name>
    <name type="common">Yeast</name>
    <name type="synonym">Hansenula anomala</name>
    <dbReference type="NCBI Taxonomy" id="683960"/>
    <lineage>
        <taxon>Eukaryota</taxon>
        <taxon>Fungi</taxon>
        <taxon>Dikarya</taxon>
        <taxon>Ascomycota</taxon>
        <taxon>Saccharomycotina</taxon>
        <taxon>Saccharomycetes</taxon>
        <taxon>Phaffomycetales</taxon>
        <taxon>Wickerhamomycetaceae</taxon>
        <taxon>Wickerhamomyces</taxon>
    </lineage>
</organism>
<name>A0A1E3P5J5_WICAA</name>
<dbReference type="InterPro" id="IPR000791">
    <property type="entry name" value="Gpr1/Fun34/SatP-like"/>
</dbReference>
<dbReference type="NCBIfam" id="NF038013">
    <property type="entry name" value="AceTr_1"/>
    <property type="match status" value="1"/>
</dbReference>
<feature type="transmembrane region" description="Helical" evidence="6">
    <location>
        <begin position="169"/>
        <end position="190"/>
    </location>
</feature>
<dbReference type="InterPro" id="IPR047622">
    <property type="entry name" value="GPR1_FUN34_YAAH"/>
</dbReference>
<dbReference type="STRING" id="683960.A0A1E3P5J5"/>
<feature type="transmembrane region" description="Helical" evidence="6">
    <location>
        <begin position="138"/>
        <end position="157"/>
    </location>
</feature>
<feature type="transmembrane region" description="Helical" evidence="6">
    <location>
        <begin position="252"/>
        <end position="271"/>
    </location>
</feature>
<proteinExistence type="inferred from homology"/>
<keyword evidence="4 6" id="KW-1133">Transmembrane helix</keyword>